<name>A0A8X6R6C3_TRICX</name>
<organism evidence="1 2">
    <name type="scientific">Trichonephila clavipes</name>
    <name type="common">Golden silk orbweaver</name>
    <name type="synonym">Nephila clavipes</name>
    <dbReference type="NCBI Taxonomy" id="2585209"/>
    <lineage>
        <taxon>Eukaryota</taxon>
        <taxon>Metazoa</taxon>
        <taxon>Ecdysozoa</taxon>
        <taxon>Arthropoda</taxon>
        <taxon>Chelicerata</taxon>
        <taxon>Arachnida</taxon>
        <taxon>Araneae</taxon>
        <taxon>Araneomorphae</taxon>
        <taxon>Entelegynae</taxon>
        <taxon>Araneoidea</taxon>
        <taxon>Nephilidae</taxon>
        <taxon>Trichonephila</taxon>
    </lineage>
</organism>
<dbReference type="Proteomes" id="UP000887159">
    <property type="component" value="Unassembled WGS sequence"/>
</dbReference>
<comment type="caution">
    <text evidence="1">The sequence shown here is derived from an EMBL/GenBank/DDBJ whole genome shotgun (WGS) entry which is preliminary data.</text>
</comment>
<protein>
    <submittedName>
        <fullName evidence="1">Uncharacterized protein</fullName>
    </submittedName>
</protein>
<gene>
    <name evidence="1" type="ORF">TNCV_1339151</name>
</gene>
<dbReference type="AlphaFoldDB" id="A0A8X6R6C3"/>
<sequence>MEIGGVAIYGPFEEFRRLVWSLVWFSRTRPTTGILLAPCHDVFRGPRFDYVRQVALEKTDFDSLCSKSISQLLNIMQWQMTPGA</sequence>
<evidence type="ECO:0000313" key="1">
    <source>
        <dbReference type="EMBL" id="GFX89216.1"/>
    </source>
</evidence>
<keyword evidence="2" id="KW-1185">Reference proteome</keyword>
<accession>A0A8X6R6C3</accession>
<evidence type="ECO:0000313" key="2">
    <source>
        <dbReference type="Proteomes" id="UP000887159"/>
    </source>
</evidence>
<proteinExistence type="predicted"/>
<dbReference type="EMBL" id="BMAU01021069">
    <property type="protein sequence ID" value="GFX89216.1"/>
    <property type="molecule type" value="Genomic_DNA"/>
</dbReference>
<reference evidence="1" key="1">
    <citation type="submission" date="2020-08" db="EMBL/GenBank/DDBJ databases">
        <title>Multicomponent nature underlies the extraordinary mechanical properties of spider dragline silk.</title>
        <authorList>
            <person name="Kono N."/>
            <person name="Nakamura H."/>
            <person name="Mori M."/>
            <person name="Yoshida Y."/>
            <person name="Ohtoshi R."/>
            <person name="Malay A.D."/>
            <person name="Moran D.A.P."/>
            <person name="Tomita M."/>
            <person name="Numata K."/>
            <person name="Arakawa K."/>
        </authorList>
    </citation>
    <scope>NUCLEOTIDE SEQUENCE</scope>
</reference>